<accession>A0A087H7H6</accession>
<dbReference type="InterPro" id="IPR014001">
    <property type="entry name" value="Helicase_ATP-bd"/>
</dbReference>
<dbReference type="InterPro" id="IPR001650">
    <property type="entry name" value="Helicase_C-like"/>
</dbReference>
<dbReference type="InterPro" id="IPR011545">
    <property type="entry name" value="DEAD/DEAH_box_helicase_dom"/>
</dbReference>
<dbReference type="Gramene" id="KFK38078">
    <property type="protein sequence ID" value="KFK38078"/>
    <property type="gene ID" value="AALP_AA3G066900"/>
</dbReference>
<dbReference type="GO" id="GO:0003729">
    <property type="term" value="F:mRNA binding"/>
    <property type="evidence" value="ECO:0007669"/>
    <property type="project" value="EnsemblPlants"/>
</dbReference>
<keyword evidence="3" id="KW-0378">Hydrolase</keyword>
<name>A0A087H7H6_ARAAL</name>
<proteinExistence type="inferred from homology"/>
<evidence type="ECO:0000256" key="10">
    <source>
        <dbReference type="ARBA" id="ARBA00068820"/>
    </source>
</evidence>
<dbReference type="eggNOG" id="KOG0331">
    <property type="taxonomic scope" value="Eukaryota"/>
</dbReference>
<evidence type="ECO:0000256" key="6">
    <source>
        <dbReference type="ARBA" id="ARBA00022840"/>
    </source>
</evidence>
<evidence type="ECO:0000256" key="1">
    <source>
        <dbReference type="ARBA" id="ARBA00012552"/>
    </source>
</evidence>
<dbReference type="Gene3D" id="3.40.50.300">
    <property type="entry name" value="P-loop containing nucleotide triphosphate hydrolases"/>
    <property type="match status" value="2"/>
</dbReference>
<dbReference type="PROSITE" id="PS51192">
    <property type="entry name" value="HELICASE_ATP_BIND_1"/>
    <property type="match status" value="1"/>
</dbReference>
<dbReference type="Pfam" id="PF00271">
    <property type="entry name" value="Helicase_C"/>
    <property type="match status" value="1"/>
</dbReference>
<keyword evidence="6" id="KW-0067">ATP-binding</keyword>
<feature type="region of interest" description="Disordered" evidence="12">
    <location>
        <begin position="154"/>
        <end position="349"/>
    </location>
</feature>
<dbReference type="OMA" id="RDMEDWR"/>
<dbReference type="SUPFAM" id="SSF52540">
    <property type="entry name" value="P-loop containing nucleoside triphosphate hydrolases"/>
    <property type="match status" value="1"/>
</dbReference>
<dbReference type="AlphaFoldDB" id="A0A087H7H6"/>
<dbReference type="GO" id="GO:0005524">
    <property type="term" value="F:ATP binding"/>
    <property type="evidence" value="ECO:0007669"/>
    <property type="project" value="UniProtKB-KW"/>
</dbReference>
<feature type="compositionally biased region" description="Polar residues" evidence="12">
    <location>
        <begin position="239"/>
        <end position="250"/>
    </location>
</feature>
<evidence type="ECO:0000256" key="7">
    <source>
        <dbReference type="ARBA" id="ARBA00022884"/>
    </source>
</evidence>
<dbReference type="SMART" id="SM00487">
    <property type="entry name" value="DEXDc"/>
    <property type="match status" value="1"/>
</dbReference>
<dbReference type="EC" id="3.6.4.13" evidence="1"/>
<dbReference type="GO" id="GO:0003724">
    <property type="term" value="F:RNA helicase activity"/>
    <property type="evidence" value="ECO:0007669"/>
    <property type="project" value="UniProtKB-EC"/>
</dbReference>
<dbReference type="GO" id="GO:0050832">
    <property type="term" value="P:defense response to fungus"/>
    <property type="evidence" value="ECO:0007669"/>
    <property type="project" value="EnsemblPlants"/>
</dbReference>
<evidence type="ECO:0000256" key="12">
    <source>
        <dbReference type="SAM" id="MobiDB-lite"/>
    </source>
</evidence>
<evidence type="ECO:0000256" key="3">
    <source>
        <dbReference type="ARBA" id="ARBA00022801"/>
    </source>
</evidence>
<dbReference type="GO" id="GO:0016787">
    <property type="term" value="F:hydrolase activity"/>
    <property type="evidence" value="ECO:0007669"/>
    <property type="project" value="UniProtKB-KW"/>
</dbReference>
<dbReference type="Pfam" id="PF00270">
    <property type="entry name" value="DEAD"/>
    <property type="match status" value="1"/>
</dbReference>
<dbReference type="GO" id="GO:0071446">
    <property type="term" value="P:cellular response to salicylic acid stimulus"/>
    <property type="evidence" value="ECO:0007669"/>
    <property type="project" value="EnsemblPlants"/>
</dbReference>
<organism evidence="16 17">
    <name type="scientific">Arabis alpina</name>
    <name type="common">Alpine rock-cress</name>
    <dbReference type="NCBI Taxonomy" id="50452"/>
    <lineage>
        <taxon>Eukaryota</taxon>
        <taxon>Viridiplantae</taxon>
        <taxon>Streptophyta</taxon>
        <taxon>Embryophyta</taxon>
        <taxon>Tracheophyta</taxon>
        <taxon>Spermatophyta</taxon>
        <taxon>Magnoliopsida</taxon>
        <taxon>eudicotyledons</taxon>
        <taxon>Gunneridae</taxon>
        <taxon>Pentapetalae</taxon>
        <taxon>rosids</taxon>
        <taxon>malvids</taxon>
        <taxon>Brassicales</taxon>
        <taxon>Brassicaceae</taxon>
        <taxon>Arabideae</taxon>
        <taxon>Arabis</taxon>
    </lineage>
</organism>
<evidence type="ECO:0000259" key="14">
    <source>
        <dbReference type="PROSITE" id="PS51194"/>
    </source>
</evidence>
<sequence>MLARAPPPCFTFPARSKVSNRRLFGNGGVVVARGGVTRRQLEISSSYKVDDDSTDDGFVIIKAAEKENEFYPPPQSDLLSSSESSRGNGSRSRGVNASFGRLKAQKVKALVGKVTQKKQHVSHIEEEEEDVFEDDGFGSSSILDLMRKKLAMKDVSRSGKSVEVKEVKRFSKVRESREPRDDEVLNSRKFIDNERAGSRSSYSKGYADDNLRGRGDRRDRATDEVSNARKFADNERAGSRSSYSKGSADNSGGRDDRRDTYQGRDRATDEVSNARKFNDNERAGSRSSYSNGSAANSGGREDRRVVAKELDRFQGRDRATGEFSNARNFNDNERSHSSYSRGSAANSRGWGDRRSVVYARDMDDWRERGSKIKKETGFFSKKTFVEIGCSESMVKALQELNFDRPAHIQALAFAPVVEGKSCIIADQSGSGKTLAYLVPVIQRLREEELQGQSKSSSGAPRVIVLVPTAELASQVLANCRSISKSGVPFRSMVVTGGFKQRTQLENLEQGVDVLIATPGRFTYLMNEGILGLSNLRCAILDEVDILFGDDEFEAALQNLINSSPVTAQYLFVTATLPLEIYNKLVEVFPDCEVVMGPRVHRVSNYLEEILVDCSGDDNAEKSPETAFQNKKTALLQIVEQEPVAKTIIFCNKIETCRKVENIFKRFDRKERQLHVLPFHAALDQESRLKNMEEFTSSHPEENSLFLVCTDRASRGIDFSGVDHVVLFDFPRDPSEYVRRVGRTARGARGEGKAFIFVVGKQVALARRIIDRNQKGHPVHDVPNAYEFTT</sequence>
<dbReference type="FunFam" id="3.40.50.300:FF:001942">
    <property type="entry name" value="DEAD-box ATP-dependent RNA helicase 50"/>
    <property type="match status" value="1"/>
</dbReference>
<evidence type="ECO:0000313" key="16">
    <source>
        <dbReference type="EMBL" id="KFK38078.1"/>
    </source>
</evidence>
<dbReference type="GO" id="GO:0071395">
    <property type="term" value="P:cellular response to jasmonic acid stimulus"/>
    <property type="evidence" value="ECO:0007669"/>
    <property type="project" value="EnsemblPlants"/>
</dbReference>
<feature type="compositionally biased region" description="Basic and acidic residues" evidence="12">
    <location>
        <begin position="154"/>
        <end position="197"/>
    </location>
</feature>
<evidence type="ECO:0000259" key="15">
    <source>
        <dbReference type="PROSITE" id="PS51195"/>
    </source>
</evidence>
<evidence type="ECO:0000256" key="4">
    <source>
        <dbReference type="ARBA" id="ARBA00022806"/>
    </source>
</evidence>
<feature type="domain" description="Helicase C-terminal" evidence="14">
    <location>
        <begin position="630"/>
        <end position="789"/>
    </location>
</feature>
<dbReference type="GO" id="GO:0071369">
    <property type="term" value="P:cellular response to ethylene stimulus"/>
    <property type="evidence" value="ECO:0007669"/>
    <property type="project" value="EnsemblPlants"/>
</dbReference>
<dbReference type="CDD" id="cd18787">
    <property type="entry name" value="SF2_C_DEAD"/>
    <property type="match status" value="1"/>
</dbReference>
<keyword evidence="2" id="KW-0547">Nucleotide-binding</keyword>
<keyword evidence="4" id="KW-0347">Helicase</keyword>
<evidence type="ECO:0000256" key="11">
    <source>
        <dbReference type="PROSITE-ProRule" id="PRU00552"/>
    </source>
</evidence>
<feature type="compositionally biased region" description="Basic and acidic residues" evidence="12">
    <location>
        <begin position="206"/>
        <end position="238"/>
    </location>
</feature>
<dbReference type="PROSITE" id="PS51194">
    <property type="entry name" value="HELICASE_CTER"/>
    <property type="match status" value="1"/>
</dbReference>
<dbReference type="InterPro" id="IPR044742">
    <property type="entry name" value="DEAD/DEAH_RhlB"/>
</dbReference>
<evidence type="ECO:0000256" key="9">
    <source>
        <dbReference type="ARBA" id="ARBA00047984"/>
    </source>
</evidence>
<feature type="domain" description="DEAD-box RNA helicase Q" evidence="15">
    <location>
        <begin position="382"/>
        <end position="410"/>
    </location>
</feature>
<protein>
    <recommendedName>
        <fullName evidence="10">DEAD-box ATP-dependent RNA helicase 50</fullName>
        <ecNumber evidence="1">3.6.4.13</ecNumber>
    </recommendedName>
</protein>
<feature type="domain" description="Helicase ATP-binding" evidence="13">
    <location>
        <begin position="413"/>
        <end position="594"/>
    </location>
</feature>
<dbReference type="OrthoDB" id="10256233at2759"/>
<dbReference type="InterPro" id="IPR014014">
    <property type="entry name" value="RNA_helicase_DEAD_Q_motif"/>
</dbReference>
<keyword evidence="5" id="KW-0611">Plant defense</keyword>
<evidence type="ECO:0000313" key="17">
    <source>
        <dbReference type="Proteomes" id="UP000029120"/>
    </source>
</evidence>
<feature type="compositionally biased region" description="Basic and acidic residues" evidence="12">
    <location>
        <begin position="252"/>
        <end position="284"/>
    </location>
</feature>
<keyword evidence="17" id="KW-1185">Reference proteome</keyword>
<feature type="compositionally biased region" description="Basic and acidic residues" evidence="12">
    <location>
        <begin position="299"/>
        <end position="320"/>
    </location>
</feature>
<dbReference type="GO" id="GO:0006968">
    <property type="term" value="P:cellular defense response"/>
    <property type="evidence" value="ECO:0007669"/>
    <property type="project" value="EnsemblPlants"/>
</dbReference>
<dbReference type="Proteomes" id="UP000029120">
    <property type="component" value="Chromosome 3"/>
</dbReference>
<feature type="compositionally biased region" description="Polar residues" evidence="12">
    <location>
        <begin position="337"/>
        <end position="346"/>
    </location>
</feature>
<dbReference type="EMBL" id="CM002871">
    <property type="protein sequence ID" value="KFK38078.1"/>
    <property type="molecule type" value="Genomic_DNA"/>
</dbReference>
<evidence type="ECO:0000256" key="2">
    <source>
        <dbReference type="ARBA" id="ARBA00022741"/>
    </source>
</evidence>
<comment type="catalytic activity">
    <reaction evidence="9">
        <text>ATP + H2O = ADP + phosphate + H(+)</text>
        <dbReference type="Rhea" id="RHEA:13065"/>
        <dbReference type="ChEBI" id="CHEBI:15377"/>
        <dbReference type="ChEBI" id="CHEBI:15378"/>
        <dbReference type="ChEBI" id="CHEBI:30616"/>
        <dbReference type="ChEBI" id="CHEBI:43474"/>
        <dbReference type="ChEBI" id="CHEBI:456216"/>
        <dbReference type="EC" id="3.6.4.13"/>
    </reaction>
</comment>
<evidence type="ECO:0000256" key="5">
    <source>
        <dbReference type="ARBA" id="ARBA00022821"/>
    </source>
</evidence>
<feature type="region of interest" description="Disordered" evidence="12">
    <location>
        <begin position="65"/>
        <end position="98"/>
    </location>
</feature>
<dbReference type="InterPro" id="IPR027417">
    <property type="entry name" value="P-loop_NTPase"/>
</dbReference>
<reference evidence="17" key="1">
    <citation type="journal article" date="2015" name="Nat. Plants">
        <title>Genome expansion of Arabis alpina linked with retrotransposition and reduced symmetric DNA methylation.</title>
        <authorList>
            <person name="Willing E.M."/>
            <person name="Rawat V."/>
            <person name="Mandakova T."/>
            <person name="Maumus F."/>
            <person name="James G.V."/>
            <person name="Nordstroem K.J."/>
            <person name="Becker C."/>
            <person name="Warthmann N."/>
            <person name="Chica C."/>
            <person name="Szarzynska B."/>
            <person name="Zytnicki M."/>
            <person name="Albani M.C."/>
            <person name="Kiefer C."/>
            <person name="Bergonzi S."/>
            <person name="Castaings L."/>
            <person name="Mateos J.L."/>
            <person name="Berns M.C."/>
            <person name="Bujdoso N."/>
            <person name="Piofczyk T."/>
            <person name="de Lorenzo L."/>
            <person name="Barrero-Sicilia C."/>
            <person name="Mateos I."/>
            <person name="Piednoel M."/>
            <person name="Hagmann J."/>
            <person name="Chen-Min-Tao R."/>
            <person name="Iglesias-Fernandez R."/>
            <person name="Schuster S.C."/>
            <person name="Alonso-Blanco C."/>
            <person name="Roudier F."/>
            <person name="Carbonero P."/>
            <person name="Paz-Ares J."/>
            <person name="Davis S.J."/>
            <person name="Pecinka A."/>
            <person name="Quesneville H."/>
            <person name="Colot V."/>
            <person name="Lysak M.A."/>
            <person name="Weigel D."/>
            <person name="Coupland G."/>
            <person name="Schneeberger K."/>
        </authorList>
    </citation>
    <scope>NUCLEOTIDE SEQUENCE [LARGE SCALE GENOMIC DNA]</scope>
    <source>
        <strain evidence="17">cv. Pajares</strain>
    </source>
</reference>
<feature type="compositionally biased region" description="Low complexity" evidence="12">
    <location>
        <begin position="80"/>
        <end position="94"/>
    </location>
</feature>
<feature type="compositionally biased region" description="Low complexity" evidence="12">
    <location>
        <begin position="285"/>
        <end position="298"/>
    </location>
</feature>
<feature type="short sequence motif" description="Q motif" evidence="11">
    <location>
        <begin position="382"/>
        <end position="410"/>
    </location>
</feature>
<dbReference type="PROSITE" id="PS51195">
    <property type="entry name" value="Q_MOTIF"/>
    <property type="match status" value="1"/>
</dbReference>
<keyword evidence="7" id="KW-0694">RNA-binding</keyword>
<dbReference type="CDD" id="cd00268">
    <property type="entry name" value="DEADc"/>
    <property type="match status" value="1"/>
</dbReference>
<dbReference type="PANTHER" id="PTHR47960">
    <property type="entry name" value="DEAD-BOX ATP-DEPENDENT RNA HELICASE 50"/>
    <property type="match status" value="1"/>
</dbReference>
<evidence type="ECO:0000259" key="13">
    <source>
        <dbReference type="PROSITE" id="PS51192"/>
    </source>
</evidence>
<comment type="similarity">
    <text evidence="8">Belongs to the DEAD box helicase family.</text>
</comment>
<dbReference type="SMART" id="SM00490">
    <property type="entry name" value="HELICc"/>
    <property type="match status" value="1"/>
</dbReference>
<evidence type="ECO:0000256" key="8">
    <source>
        <dbReference type="ARBA" id="ARBA00038437"/>
    </source>
</evidence>
<gene>
    <name evidence="16" type="ordered locus">AALP_Aa3g066900</name>
</gene>